<name>A0ABQ2UFS7_9PSEU</name>
<feature type="region of interest" description="Disordered" evidence="7">
    <location>
        <begin position="217"/>
        <end position="239"/>
    </location>
</feature>
<dbReference type="PANTHER" id="PTHR10371:SF3">
    <property type="entry name" value="NADH DEHYDROGENASE [UBIQUINONE] FLAVOPROTEIN 2, MITOCHONDRIAL"/>
    <property type="match status" value="1"/>
</dbReference>
<keyword evidence="5" id="KW-0411">Iron-sulfur</keyword>
<dbReference type="InterPro" id="IPR036249">
    <property type="entry name" value="Thioredoxin-like_sf"/>
</dbReference>
<proteinExistence type="inferred from homology"/>
<evidence type="ECO:0000313" key="8">
    <source>
        <dbReference type="EMBL" id="GGU30196.1"/>
    </source>
</evidence>
<evidence type="ECO:0000256" key="7">
    <source>
        <dbReference type="SAM" id="MobiDB-lite"/>
    </source>
</evidence>
<keyword evidence="3" id="KW-0479">Metal-binding</keyword>
<dbReference type="Pfam" id="PF01257">
    <property type="entry name" value="2Fe-2S_thioredx"/>
    <property type="match status" value="1"/>
</dbReference>
<keyword evidence="4" id="KW-0408">Iron</keyword>
<dbReference type="PIRSF" id="PIRSF000216">
    <property type="entry name" value="NADH_DH_24kDa"/>
    <property type="match status" value="1"/>
</dbReference>
<dbReference type="InterPro" id="IPR002023">
    <property type="entry name" value="NuoE-like"/>
</dbReference>
<evidence type="ECO:0000256" key="5">
    <source>
        <dbReference type="ARBA" id="ARBA00023014"/>
    </source>
</evidence>
<keyword evidence="2" id="KW-0001">2Fe-2S</keyword>
<comment type="similarity">
    <text evidence="1">Belongs to the complex I 24 kDa subunit family.</text>
</comment>
<dbReference type="InterPro" id="IPR042128">
    <property type="entry name" value="NuoE_dom"/>
</dbReference>
<dbReference type="SUPFAM" id="SSF52833">
    <property type="entry name" value="Thioredoxin-like"/>
    <property type="match status" value="1"/>
</dbReference>
<comment type="caution">
    <text evidence="8">The sequence shown here is derived from an EMBL/GenBank/DDBJ whole genome shotgun (WGS) entry which is preliminary data.</text>
</comment>
<keyword evidence="9" id="KW-1185">Reference proteome</keyword>
<evidence type="ECO:0000256" key="1">
    <source>
        <dbReference type="ARBA" id="ARBA00010643"/>
    </source>
</evidence>
<evidence type="ECO:0000256" key="2">
    <source>
        <dbReference type="ARBA" id="ARBA00022714"/>
    </source>
</evidence>
<protein>
    <submittedName>
        <fullName evidence="8">NADH-quinone oxidoreductase subunit E</fullName>
    </submittedName>
</protein>
<evidence type="ECO:0000313" key="9">
    <source>
        <dbReference type="Proteomes" id="UP000649573"/>
    </source>
</evidence>
<accession>A0ABQ2UFS7</accession>
<dbReference type="RefSeq" id="WP_189253618.1">
    <property type="nucleotide sequence ID" value="NZ_BMRE01000006.1"/>
</dbReference>
<organism evidence="8 9">
    <name type="scientific">Lentzea flava</name>
    <dbReference type="NCBI Taxonomy" id="103732"/>
    <lineage>
        <taxon>Bacteria</taxon>
        <taxon>Bacillati</taxon>
        <taxon>Actinomycetota</taxon>
        <taxon>Actinomycetes</taxon>
        <taxon>Pseudonocardiales</taxon>
        <taxon>Pseudonocardiaceae</taxon>
        <taxon>Lentzea</taxon>
    </lineage>
</organism>
<evidence type="ECO:0000256" key="4">
    <source>
        <dbReference type="ARBA" id="ARBA00023004"/>
    </source>
</evidence>
<dbReference type="Proteomes" id="UP000649573">
    <property type="component" value="Unassembled WGS sequence"/>
</dbReference>
<dbReference type="InterPro" id="IPR041921">
    <property type="entry name" value="NuoE_N"/>
</dbReference>
<dbReference type="EMBL" id="BMRE01000006">
    <property type="protein sequence ID" value="GGU30196.1"/>
    <property type="molecule type" value="Genomic_DNA"/>
</dbReference>
<dbReference type="Gene3D" id="3.40.30.10">
    <property type="entry name" value="Glutaredoxin"/>
    <property type="match status" value="1"/>
</dbReference>
<comment type="cofactor">
    <cofactor evidence="6">
        <name>[2Fe-2S] cluster</name>
        <dbReference type="ChEBI" id="CHEBI:190135"/>
    </cofactor>
</comment>
<evidence type="ECO:0000256" key="6">
    <source>
        <dbReference type="ARBA" id="ARBA00034078"/>
    </source>
</evidence>
<dbReference type="Gene3D" id="1.10.10.1590">
    <property type="entry name" value="NADH-quinone oxidoreductase subunit E"/>
    <property type="match status" value="1"/>
</dbReference>
<dbReference type="PANTHER" id="PTHR10371">
    <property type="entry name" value="NADH DEHYDROGENASE UBIQUINONE FLAVOPROTEIN 2, MITOCHONDRIAL"/>
    <property type="match status" value="1"/>
</dbReference>
<sequence>MTHAKEETVFDQSTVDKAQAIIARYPQSRSALLPMLHLVQSVEGYVSQEGIRFCAGQLDLTEAEVSAVATFYTMYKRRPCGEHLVSVCTNTLCAALGGDDIYATLKSHLGVGHEETAGEPGTPGSITLEHAECLAACDLGPVLQVNYEFYDNQTPDKALQLVKALQNGERPAPTRGAPLTDFKQAELQLAGFFEGRDADLDGPSAAPETLRGAKIAQERGWDAPAVPSNVEFPPIPEKK</sequence>
<reference evidence="9" key="1">
    <citation type="journal article" date="2019" name="Int. J. Syst. Evol. Microbiol.">
        <title>The Global Catalogue of Microorganisms (GCM) 10K type strain sequencing project: providing services to taxonomists for standard genome sequencing and annotation.</title>
        <authorList>
            <consortium name="The Broad Institute Genomics Platform"/>
            <consortium name="The Broad Institute Genome Sequencing Center for Infectious Disease"/>
            <person name="Wu L."/>
            <person name="Ma J."/>
        </authorList>
    </citation>
    <scope>NUCLEOTIDE SEQUENCE [LARGE SCALE GENOMIC DNA]</scope>
    <source>
        <strain evidence="9">JCM 3296</strain>
    </source>
</reference>
<dbReference type="NCBIfam" id="NF005721">
    <property type="entry name" value="PRK07539.1-1"/>
    <property type="match status" value="1"/>
</dbReference>
<evidence type="ECO:0000256" key="3">
    <source>
        <dbReference type="ARBA" id="ARBA00022723"/>
    </source>
</evidence>
<gene>
    <name evidence="8" type="primary">nuoE</name>
    <name evidence="8" type="ORF">GCM10010178_23130</name>
</gene>
<dbReference type="CDD" id="cd03064">
    <property type="entry name" value="TRX_Fd_NuoE"/>
    <property type="match status" value="1"/>
</dbReference>